<dbReference type="PANTHER" id="PTHR42791">
    <property type="entry name" value="GNAT FAMILY ACETYLTRANSFERASE"/>
    <property type="match status" value="1"/>
</dbReference>
<evidence type="ECO:0000259" key="1">
    <source>
        <dbReference type="PROSITE" id="PS51186"/>
    </source>
</evidence>
<dbReference type="InParanoid" id="A0A132BA40"/>
<evidence type="ECO:0000313" key="2">
    <source>
        <dbReference type="EMBL" id="KUJ09113.1"/>
    </source>
</evidence>
<dbReference type="InterPro" id="IPR000182">
    <property type="entry name" value="GNAT_dom"/>
</dbReference>
<dbReference type="AlphaFoldDB" id="A0A132BA40"/>
<dbReference type="SUPFAM" id="SSF55729">
    <property type="entry name" value="Acyl-CoA N-acyltransferases (Nat)"/>
    <property type="match status" value="1"/>
</dbReference>
<dbReference type="CDD" id="cd04301">
    <property type="entry name" value="NAT_SF"/>
    <property type="match status" value="1"/>
</dbReference>
<sequence>MALYLALAREEDIPLIVPIQFAAFHPTDTLHRLIYPAPHPVSPSVISSTIARHLKAWRTDPHVTWLVIKDPSIRILDPSSGQETDRIVAAAKWIIWPPGEREEGIRWPEVKVDWIFPSAPDGEKNFGPNGAPDDEEYVSWVVEQVYGRRGERVAGPAVLLDSCFVDPEYHKRGAGGMLVKWGVDKADELGVRGFVEASAKGRRLYESQGFREIEDVKLRGGEVRASWETYGEVEYWFMER</sequence>
<feature type="domain" description="N-acetyltransferase" evidence="1">
    <location>
        <begin position="71"/>
        <end position="230"/>
    </location>
</feature>
<reference evidence="2 3" key="1">
    <citation type="submission" date="2015-10" db="EMBL/GenBank/DDBJ databases">
        <title>Full genome of DAOMC 229536 Phialocephala scopiformis, a fungal endophyte of spruce producing the potent anti-insectan compound rugulosin.</title>
        <authorList>
            <consortium name="DOE Joint Genome Institute"/>
            <person name="Walker A.K."/>
            <person name="Frasz S.L."/>
            <person name="Seifert K.A."/>
            <person name="Miller J.D."/>
            <person name="Mondo S.J."/>
            <person name="Labutti K."/>
            <person name="Lipzen A."/>
            <person name="Dockter R."/>
            <person name="Kennedy M."/>
            <person name="Grigoriev I.V."/>
            <person name="Spatafora J.W."/>
        </authorList>
    </citation>
    <scope>NUCLEOTIDE SEQUENCE [LARGE SCALE GENOMIC DNA]</scope>
    <source>
        <strain evidence="2 3">CBS 120377</strain>
    </source>
</reference>
<dbReference type="Gene3D" id="3.40.630.30">
    <property type="match status" value="1"/>
</dbReference>
<dbReference type="InterPro" id="IPR052523">
    <property type="entry name" value="Trichothecene_AcTrans"/>
</dbReference>
<dbReference type="Proteomes" id="UP000070700">
    <property type="component" value="Unassembled WGS sequence"/>
</dbReference>
<gene>
    <name evidence="2" type="ORF">LY89DRAFT_690644</name>
</gene>
<proteinExistence type="predicted"/>
<dbReference type="PANTHER" id="PTHR42791:SF14">
    <property type="entry name" value="N-ACETYLTRANSFERASE DOMAIN-CONTAINING PROTEIN"/>
    <property type="match status" value="1"/>
</dbReference>
<organism evidence="2 3">
    <name type="scientific">Mollisia scopiformis</name>
    <name type="common">Conifer needle endophyte fungus</name>
    <name type="synonym">Phialocephala scopiformis</name>
    <dbReference type="NCBI Taxonomy" id="149040"/>
    <lineage>
        <taxon>Eukaryota</taxon>
        <taxon>Fungi</taxon>
        <taxon>Dikarya</taxon>
        <taxon>Ascomycota</taxon>
        <taxon>Pezizomycotina</taxon>
        <taxon>Leotiomycetes</taxon>
        <taxon>Helotiales</taxon>
        <taxon>Mollisiaceae</taxon>
        <taxon>Mollisia</taxon>
    </lineage>
</organism>
<dbReference type="GeneID" id="28825861"/>
<accession>A0A132BA40</accession>
<dbReference type="EMBL" id="KQ947433">
    <property type="protein sequence ID" value="KUJ09113.1"/>
    <property type="molecule type" value="Genomic_DNA"/>
</dbReference>
<dbReference type="RefSeq" id="XP_018063468.1">
    <property type="nucleotide sequence ID" value="XM_018216135.1"/>
</dbReference>
<dbReference type="KEGG" id="psco:LY89DRAFT_690644"/>
<dbReference type="InterPro" id="IPR016181">
    <property type="entry name" value="Acyl_CoA_acyltransferase"/>
</dbReference>
<protein>
    <recommendedName>
        <fullName evidence="1">N-acetyltransferase domain-containing protein</fullName>
    </recommendedName>
</protein>
<dbReference type="OrthoDB" id="2832510at2759"/>
<dbReference type="Pfam" id="PF00583">
    <property type="entry name" value="Acetyltransf_1"/>
    <property type="match status" value="1"/>
</dbReference>
<evidence type="ECO:0000313" key="3">
    <source>
        <dbReference type="Proteomes" id="UP000070700"/>
    </source>
</evidence>
<dbReference type="GO" id="GO:0016747">
    <property type="term" value="F:acyltransferase activity, transferring groups other than amino-acyl groups"/>
    <property type="evidence" value="ECO:0007669"/>
    <property type="project" value="InterPro"/>
</dbReference>
<dbReference type="PROSITE" id="PS51186">
    <property type="entry name" value="GNAT"/>
    <property type="match status" value="1"/>
</dbReference>
<name>A0A132BA40_MOLSC</name>
<keyword evidence="3" id="KW-1185">Reference proteome</keyword>